<name>A0ACC2JMA1_9PEZI</name>
<sequence length="80" mass="8022">MSAKDASIISMIDLADTGASGFIDLKASGAFLYALAPGNGTVEAMIAVLDISGGPSTAKLIQQFSLQGIAGFNSQGMAIL</sequence>
<keyword evidence="2" id="KW-1185">Reference proteome</keyword>
<protein>
    <submittedName>
        <fullName evidence="1">Uncharacterized protein</fullName>
    </submittedName>
</protein>
<accession>A0ACC2JMA1</accession>
<evidence type="ECO:0000313" key="1">
    <source>
        <dbReference type="EMBL" id="KAJ8128318.1"/>
    </source>
</evidence>
<evidence type="ECO:0000313" key="2">
    <source>
        <dbReference type="Proteomes" id="UP001153332"/>
    </source>
</evidence>
<proteinExistence type="predicted"/>
<organism evidence="1 2">
    <name type="scientific">Lasiodiplodia mahajangana</name>
    <dbReference type="NCBI Taxonomy" id="1108764"/>
    <lineage>
        <taxon>Eukaryota</taxon>
        <taxon>Fungi</taxon>
        <taxon>Dikarya</taxon>
        <taxon>Ascomycota</taxon>
        <taxon>Pezizomycotina</taxon>
        <taxon>Dothideomycetes</taxon>
        <taxon>Dothideomycetes incertae sedis</taxon>
        <taxon>Botryosphaeriales</taxon>
        <taxon>Botryosphaeriaceae</taxon>
        <taxon>Lasiodiplodia</taxon>
    </lineage>
</organism>
<gene>
    <name evidence="1" type="ORF">O1611_g5315</name>
</gene>
<reference evidence="1" key="1">
    <citation type="submission" date="2022-12" db="EMBL/GenBank/DDBJ databases">
        <title>Genome Sequence of Lasiodiplodia mahajangana.</title>
        <authorList>
            <person name="Buettner E."/>
        </authorList>
    </citation>
    <scope>NUCLEOTIDE SEQUENCE</scope>
    <source>
        <strain evidence="1">VT137</strain>
    </source>
</reference>
<dbReference type="EMBL" id="JAPUUL010001110">
    <property type="protein sequence ID" value="KAJ8128318.1"/>
    <property type="molecule type" value="Genomic_DNA"/>
</dbReference>
<comment type="caution">
    <text evidence="1">The sequence shown here is derived from an EMBL/GenBank/DDBJ whole genome shotgun (WGS) entry which is preliminary data.</text>
</comment>
<dbReference type="Proteomes" id="UP001153332">
    <property type="component" value="Unassembled WGS sequence"/>
</dbReference>